<name>A0A8C3WXQ6_9CETA</name>
<accession>A0A8C3WXQ6</accession>
<evidence type="ECO:0000313" key="2">
    <source>
        <dbReference type="Proteomes" id="UP000694540"/>
    </source>
</evidence>
<sequence length="137" mass="15165">MSNITLNIYIFFFQKHLPNQLQCCPGPFYSYPSLLSCPRAPPPQCSVLYACALCSCILNKSEINVFDPEPQTALAPLSFSLSLSLSLTHSHSHSHLVQLGLGKAKTGVKRCQLEYFHSIYNTFIQIFADPSVAQVLG</sequence>
<dbReference type="AlphaFoldDB" id="A0A8C3WXQ6"/>
<keyword evidence="2" id="KW-1185">Reference proteome</keyword>
<reference evidence="1" key="2">
    <citation type="submission" date="2025-09" db="UniProtKB">
        <authorList>
            <consortium name="Ensembl"/>
        </authorList>
    </citation>
    <scope>IDENTIFICATION</scope>
</reference>
<reference evidence="1" key="1">
    <citation type="submission" date="2025-08" db="UniProtKB">
        <authorList>
            <consortium name="Ensembl"/>
        </authorList>
    </citation>
    <scope>IDENTIFICATION</scope>
</reference>
<dbReference type="GeneTree" id="ENSGT00920000150784"/>
<evidence type="ECO:0000313" key="1">
    <source>
        <dbReference type="Ensembl" id="ENSCWAP00000020307.1"/>
    </source>
</evidence>
<protein>
    <submittedName>
        <fullName evidence="1">Uncharacterized protein</fullName>
    </submittedName>
</protein>
<dbReference type="Proteomes" id="UP000694540">
    <property type="component" value="Unplaced"/>
</dbReference>
<organism evidence="1 2">
    <name type="scientific">Catagonus wagneri</name>
    <name type="common">Chacoan peccary</name>
    <dbReference type="NCBI Taxonomy" id="51154"/>
    <lineage>
        <taxon>Eukaryota</taxon>
        <taxon>Metazoa</taxon>
        <taxon>Chordata</taxon>
        <taxon>Craniata</taxon>
        <taxon>Vertebrata</taxon>
        <taxon>Euteleostomi</taxon>
        <taxon>Mammalia</taxon>
        <taxon>Eutheria</taxon>
        <taxon>Laurasiatheria</taxon>
        <taxon>Artiodactyla</taxon>
        <taxon>Suina</taxon>
        <taxon>Tayassuidae</taxon>
        <taxon>Catagonus</taxon>
    </lineage>
</organism>
<dbReference type="Ensembl" id="ENSCWAT00000022035.1">
    <property type="protein sequence ID" value="ENSCWAP00000020307.1"/>
    <property type="gene ID" value="ENSCWAG00000015556.1"/>
</dbReference>
<proteinExistence type="predicted"/>